<dbReference type="PANTHER" id="PTHR12968">
    <property type="entry name" value="B9 DOMAIN-CONTAINING"/>
    <property type="match status" value="1"/>
</dbReference>
<dbReference type="PROSITE" id="PS51381">
    <property type="entry name" value="C2_B9"/>
    <property type="match status" value="1"/>
</dbReference>
<evidence type="ECO:0000256" key="9">
    <source>
        <dbReference type="ARBA" id="ARBA00039274"/>
    </source>
</evidence>
<keyword evidence="5" id="KW-0206">Cytoskeleton</keyword>
<name>V9L495_CALMI</name>
<accession>V9L495</accession>
<comment type="subcellular location">
    <subcellularLocation>
        <location evidence="1">Cytoplasm</location>
        <location evidence="1">Cytoskeleton</location>
        <location evidence="1">Cilium basal body</location>
    </subcellularLocation>
</comment>
<dbReference type="GO" id="GO:0060271">
    <property type="term" value="P:cilium assembly"/>
    <property type="evidence" value="ECO:0007669"/>
    <property type="project" value="TreeGrafter"/>
</dbReference>
<reference evidence="10" key="1">
    <citation type="journal article" date="2014" name="Nature">
        <title>Elephant shark genome provides unique insights into gnathostome evolution.</title>
        <authorList>
            <consortium name="International Elephant Shark Genome Sequencing Consortium"/>
            <person name="Venkatesh B."/>
            <person name="Lee A.P."/>
            <person name="Ravi V."/>
            <person name="Maurya A.K."/>
            <person name="Lian M.M."/>
            <person name="Swann J.B."/>
            <person name="Ohta Y."/>
            <person name="Flajnik M.F."/>
            <person name="Sutoh Y."/>
            <person name="Kasahara M."/>
            <person name="Hoon S."/>
            <person name="Gangu V."/>
            <person name="Roy S.W."/>
            <person name="Irimia M."/>
            <person name="Korzh V."/>
            <person name="Kondrychyn I."/>
            <person name="Lim Z.W."/>
            <person name="Tay B.H."/>
            <person name="Tohari S."/>
            <person name="Kong K.W."/>
            <person name="Ho S."/>
            <person name="Lorente-Galdos B."/>
            <person name="Quilez J."/>
            <person name="Marques-Bonet T."/>
            <person name="Raney B.J."/>
            <person name="Ingham P.W."/>
            <person name="Tay A."/>
            <person name="Hillier L.W."/>
            <person name="Minx P."/>
            <person name="Boehm T."/>
            <person name="Wilson R.K."/>
            <person name="Brenner S."/>
            <person name="Warren W.C."/>
        </authorList>
    </citation>
    <scope>NUCLEOTIDE SEQUENCE</scope>
    <source>
        <tissue evidence="10">Brain</tissue>
    </source>
</reference>
<evidence type="ECO:0000256" key="1">
    <source>
        <dbReference type="ARBA" id="ARBA00004120"/>
    </source>
</evidence>
<keyword evidence="4" id="KW-0970">Cilium biogenesis/degradation</keyword>
<comment type="similarity">
    <text evidence="8">Belongs to the B9D family.</text>
</comment>
<proteinExistence type="evidence at transcript level"/>
<comment type="function">
    <text evidence="7">Component of the tectonic-like complex, a complex localized at the transition zone of primary cilia and acting as a barrier that prevents diffusion of transmembrane proteins between the cilia and plasma membranes. Required for ciliogenesis and sonic hedgehog/SHH signaling.</text>
</comment>
<dbReference type="AlphaFoldDB" id="V9L495"/>
<dbReference type="InterPro" id="IPR010796">
    <property type="entry name" value="C2_B9-type_dom"/>
</dbReference>
<evidence type="ECO:0000313" key="10">
    <source>
        <dbReference type="EMBL" id="AFP06207.1"/>
    </source>
</evidence>
<evidence type="ECO:0000256" key="8">
    <source>
        <dbReference type="ARBA" id="ARBA00038411"/>
    </source>
</evidence>
<evidence type="ECO:0000256" key="4">
    <source>
        <dbReference type="ARBA" id="ARBA00022794"/>
    </source>
</evidence>
<comment type="subunit">
    <text evidence="2">Part of the tectonic-like complex (also named B9 complex).</text>
</comment>
<evidence type="ECO:0000256" key="5">
    <source>
        <dbReference type="ARBA" id="ARBA00023212"/>
    </source>
</evidence>
<organism evidence="10">
    <name type="scientific">Callorhinchus milii</name>
    <name type="common">Ghost shark</name>
    <dbReference type="NCBI Taxonomy" id="7868"/>
    <lineage>
        <taxon>Eukaryota</taxon>
        <taxon>Metazoa</taxon>
        <taxon>Chordata</taxon>
        <taxon>Craniata</taxon>
        <taxon>Vertebrata</taxon>
        <taxon>Chondrichthyes</taxon>
        <taxon>Holocephali</taxon>
        <taxon>Chimaeriformes</taxon>
        <taxon>Callorhinchidae</taxon>
        <taxon>Callorhinchus</taxon>
    </lineage>
</organism>
<dbReference type="Pfam" id="PF07162">
    <property type="entry name" value="B9-C2"/>
    <property type="match status" value="1"/>
</dbReference>
<dbReference type="GO" id="GO:0036038">
    <property type="term" value="C:MKS complex"/>
    <property type="evidence" value="ECO:0007669"/>
    <property type="project" value="TreeGrafter"/>
</dbReference>
<dbReference type="PANTHER" id="PTHR12968:SF1">
    <property type="entry name" value="B9 DOMAIN-CONTAINING PROTEIN 1"/>
    <property type="match status" value="1"/>
</dbReference>
<keyword evidence="6" id="KW-0966">Cell projection</keyword>
<keyword evidence="3" id="KW-0963">Cytoplasm</keyword>
<evidence type="ECO:0000256" key="3">
    <source>
        <dbReference type="ARBA" id="ARBA00022490"/>
    </source>
</evidence>
<evidence type="ECO:0000256" key="6">
    <source>
        <dbReference type="ARBA" id="ARBA00023273"/>
    </source>
</evidence>
<sequence length="207" mass="23257">MAAKPSVFLVMVNGQIESADFPEFDELYCKYCYVYGHDWAPTAGLEEGISQITSKSRDFQQNFVWNFPMEITFKSTNPFGWPQIVISVYGPDMFGNDVVRGYGGVHIPIIPGRHKRTIPMFVPDSSSKMQKFTSWIMGRRPEYTDPKVVAQGDGREVTRVKSQGYVTLSFNMVTRDMKKLGYDSGPIDGSNPQVVSISDLSTLSIRA</sequence>
<evidence type="ECO:0000256" key="7">
    <source>
        <dbReference type="ARBA" id="ARBA00037148"/>
    </source>
</evidence>
<evidence type="ECO:0000256" key="2">
    <source>
        <dbReference type="ARBA" id="ARBA00011495"/>
    </source>
</evidence>
<protein>
    <recommendedName>
        <fullName evidence="9">B9 domain-containing protein 1</fullName>
    </recommendedName>
</protein>
<dbReference type="EMBL" id="JW873690">
    <property type="protein sequence ID" value="AFP06207.1"/>
    <property type="molecule type" value="mRNA"/>
</dbReference>